<sequence length="141" mass="15041">MCRKQFFQKFGADRTGTALVEFALVCPMLIMLVVGMLGWGAYFWMAHSVQQVANDAARAAVAGLNGAERASLAKAAVTEGMADYSGLDGSLVKTTVTERSDRTVVSVSYDASKTVVFAFSKIAPMPSSMITRQASVRLGGY</sequence>
<feature type="transmembrane region" description="Helical" evidence="1">
    <location>
        <begin position="20"/>
        <end position="45"/>
    </location>
</feature>
<gene>
    <name evidence="3" type="ORF">C1707_25630</name>
    <name evidence="4" type="ORF">CFHF_21120</name>
</gene>
<evidence type="ECO:0000313" key="5">
    <source>
        <dbReference type="Proteomes" id="UP000234483"/>
    </source>
</evidence>
<evidence type="ECO:0000313" key="6">
    <source>
        <dbReference type="Proteomes" id="UP000281192"/>
    </source>
</evidence>
<organism evidence="4 5">
    <name type="scientific">Caulobacter flavus</name>
    <dbReference type="NCBI Taxonomy" id="1679497"/>
    <lineage>
        <taxon>Bacteria</taxon>
        <taxon>Pseudomonadati</taxon>
        <taxon>Pseudomonadota</taxon>
        <taxon>Alphaproteobacteria</taxon>
        <taxon>Caulobacterales</taxon>
        <taxon>Caulobacteraceae</taxon>
        <taxon>Caulobacter</taxon>
    </lineage>
</organism>
<dbReference type="RefSeq" id="WP_101714912.1">
    <property type="nucleotide sequence ID" value="NZ_CP026100.1"/>
</dbReference>
<protein>
    <submittedName>
        <fullName evidence="4">Pilus assembly protein TadE</fullName>
    </submittedName>
</protein>
<evidence type="ECO:0000259" key="2">
    <source>
        <dbReference type="Pfam" id="PF07811"/>
    </source>
</evidence>
<dbReference type="Proteomes" id="UP000281192">
    <property type="component" value="Chromosome"/>
</dbReference>
<dbReference type="EMBL" id="CP026100">
    <property type="protein sequence ID" value="AYV49348.1"/>
    <property type="molecule type" value="Genomic_DNA"/>
</dbReference>
<evidence type="ECO:0000313" key="4">
    <source>
        <dbReference type="EMBL" id="PLR08075.1"/>
    </source>
</evidence>
<accession>A0A2N5CNK3</accession>
<dbReference type="OrthoDB" id="7356451at2"/>
<keyword evidence="1" id="KW-0812">Transmembrane</keyword>
<dbReference type="InterPro" id="IPR012495">
    <property type="entry name" value="TadE-like_dom"/>
</dbReference>
<dbReference type="KEGG" id="cfh:C1707_25630"/>
<dbReference type="EMBL" id="PJRQ01000043">
    <property type="protein sequence ID" value="PLR08075.1"/>
    <property type="molecule type" value="Genomic_DNA"/>
</dbReference>
<keyword evidence="1" id="KW-0472">Membrane</keyword>
<keyword evidence="6" id="KW-1185">Reference proteome</keyword>
<evidence type="ECO:0000313" key="3">
    <source>
        <dbReference type="EMBL" id="AYV49348.1"/>
    </source>
</evidence>
<dbReference type="Proteomes" id="UP000234483">
    <property type="component" value="Unassembled WGS sequence"/>
</dbReference>
<dbReference type="Pfam" id="PF07811">
    <property type="entry name" value="TadE"/>
    <property type="match status" value="1"/>
</dbReference>
<dbReference type="AlphaFoldDB" id="A0A2N5CNK3"/>
<keyword evidence="1" id="KW-1133">Transmembrane helix</keyword>
<reference evidence="4 5" key="1">
    <citation type="submission" date="2017-12" db="EMBL/GenBank/DDBJ databases">
        <title>The genome sequence of Caulobacter flavus CGMCC1 15093.</title>
        <authorList>
            <person name="Gao J."/>
            <person name="Mao X."/>
            <person name="Sun J."/>
        </authorList>
    </citation>
    <scope>NUCLEOTIDE SEQUENCE [LARGE SCALE GENOMIC DNA]</scope>
    <source>
        <strain evidence="4 5">CGMCC1 15093</strain>
    </source>
</reference>
<proteinExistence type="predicted"/>
<feature type="domain" description="TadE-like" evidence="2">
    <location>
        <begin position="16"/>
        <end position="58"/>
    </location>
</feature>
<name>A0A2N5CNK3_9CAUL</name>
<reference evidence="3 6" key="2">
    <citation type="submission" date="2018-01" db="EMBL/GenBank/DDBJ databases">
        <title>Complete genome sequence of Caulobacter flavus RHGG3.</title>
        <authorList>
            <person name="Yang E."/>
        </authorList>
    </citation>
    <scope>NUCLEOTIDE SEQUENCE [LARGE SCALE GENOMIC DNA]</scope>
    <source>
        <strain evidence="3 6">RHGG3</strain>
    </source>
</reference>
<evidence type="ECO:0000256" key="1">
    <source>
        <dbReference type="SAM" id="Phobius"/>
    </source>
</evidence>